<evidence type="ECO:0000313" key="2">
    <source>
        <dbReference type="Proteomes" id="UP000217784"/>
    </source>
</evidence>
<proteinExistence type="predicted"/>
<evidence type="ECO:0000313" key="1">
    <source>
        <dbReference type="EMBL" id="PAV06196.1"/>
    </source>
</evidence>
<dbReference type="AlphaFoldDB" id="A0A2A2HA46"/>
<sequence>MRCFKITETKDQLTDDPKSKLKNKAISLVTYLFEDEDEYKVSHNIQKNMDGDICVFITNNKNRFKLIDTREQ</sequence>
<name>A0A2A2HA46_METBR</name>
<reference evidence="1 2" key="1">
    <citation type="journal article" date="2017" name="BMC Genomics">
        <title>Genomic analysis of methanogenic archaea reveals a shift towards energy conservation.</title>
        <authorList>
            <person name="Gilmore S.P."/>
            <person name="Henske J.K."/>
            <person name="Sexton J.A."/>
            <person name="Solomon K.V."/>
            <person name="Seppala S."/>
            <person name="Yoo J.I."/>
            <person name="Huyett L.M."/>
            <person name="Pressman A."/>
            <person name="Cogan J.Z."/>
            <person name="Kivenson V."/>
            <person name="Peng X."/>
            <person name="Tan Y."/>
            <person name="Valentine D.L."/>
            <person name="O'Malley M.A."/>
        </authorList>
    </citation>
    <scope>NUCLEOTIDE SEQUENCE [LARGE SCALE GENOMIC DNA]</scope>
    <source>
        <strain evidence="1 2">M.o.H.</strain>
    </source>
</reference>
<comment type="caution">
    <text evidence="1">The sequence shown here is derived from an EMBL/GenBank/DDBJ whole genome shotgun (WGS) entry which is preliminary data.</text>
</comment>
<dbReference type="EMBL" id="LMVM01000001">
    <property type="protein sequence ID" value="PAV06196.1"/>
    <property type="molecule type" value="Genomic_DNA"/>
</dbReference>
<organism evidence="1 2">
    <name type="scientific">Methanobacterium bryantii</name>
    <dbReference type="NCBI Taxonomy" id="2161"/>
    <lineage>
        <taxon>Archaea</taxon>
        <taxon>Methanobacteriati</taxon>
        <taxon>Methanobacteriota</taxon>
        <taxon>Methanomada group</taxon>
        <taxon>Methanobacteria</taxon>
        <taxon>Methanobacteriales</taxon>
        <taxon>Methanobacteriaceae</taxon>
        <taxon>Methanobacterium</taxon>
    </lineage>
</organism>
<protein>
    <submittedName>
        <fullName evidence="1">Uncharacterized protein</fullName>
    </submittedName>
</protein>
<keyword evidence="2" id="KW-1185">Reference proteome</keyword>
<accession>A0A2A2HA46</accession>
<gene>
    <name evidence="1" type="ORF">ASJ80_15300</name>
</gene>
<dbReference type="Proteomes" id="UP000217784">
    <property type="component" value="Unassembled WGS sequence"/>
</dbReference>